<keyword evidence="1" id="KW-0812">Transmembrane</keyword>
<feature type="transmembrane region" description="Helical" evidence="1">
    <location>
        <begin position="21"/>
        <end position="41"/>
    </location>
</feature>
<keyword evidence="1" id="KW-1133">Transmembrane helix</keyword>
<accession>C5RZG9</accession>
<sequence length="198" mass="23548">MSHSICNKLKQHFSKHPCCCIALLIPFIPYILWVSFFYDMILAEIITPYRCDMWKGKEVEVFLTPEEWRKLSGVNESLKGTEWVYYPTIEGKPETDPFFIKNQGLYQQVMYFDEHRHYLSSINNKYPNLNIYVYIYPKTIFGHDTFVLYDSKLEQKIIQYNIIKGYFRNPLSGLPESFDCNKNEMSNASKLIENYLNN</sequence>
<evidence type="ECO:0000313" key="2">
    <source>
        <dbReference type="EMBL" id="EER47824.1"/>
    </source>
</evidence>
<name>C5RZG9_9PAST</name>
<dbReference type="RefSeq" id="WP_005822572.1">
    <property type="nucleotide sequence ID" value="NZ_ACQL01000055.1"/>
</dbReference>
<dbReference type="EMBL" id="ACQL01000055">
    <property type="protein sequence ID" value="EER47824.1"/>
    <property type="molecule type" value="Genomic_DNA"/>
</dbReference>
<dbReference type="AlphaFoldDB" id="C5RZG9"/>
<proteinExistence type="predicted"/>
<reference evidence="2 3" key="1">
    <citation type="journal article" date="2010" name="Vet. Microbiol.">
        <title>Production of haemolysins by strains of the Actinobacillus minor/porcitonsillarum complex.</title>
        <authorList>
            <person name="Arya G."/>
            <person name="Niven D.F."/>
        </authorList>
    </citation>
    <scope>NUCLEOTIDE SEQUENCE [LARGE SCALE GENOMIC DNA]</scope>
    <source>
        <strain evidence="2 3">NM305</strain>
    </source>
</reference>
<protein>
    <submittedName>
        <fullName evidence="2">Uncharacterized protein</fullName>
    </submittedName>
</protein>
<dbReference type="Proteomes" id="UP000005532">
    <property type="component" value="Unassembled WGS sequence"/>
</dbReference>
<dbReference type="OrthoDB" id="5677056at2"/>
<gene>
    <name evidence="2" type="ORF">AM305_05309</name>
</gene>
<comment type="caution">
    <text evidence="2">The sequence shown here is derived from an EMBL/GenBank/DDBJ whole genome shotgun (WGS) entry which is preliminary data.</text>
</comment>
<keyword evidence="1" id="KW-0472">Membrane</keyword>
<organism evidence="2 3">
    <name type="scientific">Actinobacillus minor NM305</name>
    <dbReference type="NCBI Taxonomy" id="637911"/>
    <lineage>
        <taxon>Bacteria</taxon>
        <taxon>Pseudomonadati</taxon>
        <taxon>Pseudomonadota</taxon>
        <taxon>Gammaproteobacteria</taxon>
        <taxon>Pasteurellales</taxon>
        <taxon>Pasteurellaceae</taxon>
        <taxon>Actinobacillus</taxon>
    </lineage>
</organism>
<evidence type="ECO:0000256" key="1">
    <source>
        <dbReference type="SAM" id="Phobius"/>
    </source>
</evidence>
<evidence type="ECO:0000313" key="3">
    <source>
        <dbReference type="Proteomes" id="UP000005532"/>
    </source>
</evidence>